<evidence type="ECO:0008006" key="4">
    <source>
        <dbReference type="Google" id="ProtNLM"/>
    </source>
</evidence>
<keyword evidence="1" id="KW-1133">Transmembrane helix</keyword>
<keyword evidence="3" id="KW-1185">Reference proteome</keyword>
<dbReference type="EMBL" id="MPPL01000001">
    <property type="protein sequence ID" value="OKS89433.1"/>
    <property type="molecule type" value="Genomic_DNA"/>
</dbReference>
<protein>
    <recommendedName>
        <fullName evidence="4">ABC transporter permease</fullName>
    </recommendedName>
</protein>
<dbReference type="RefSeq" id="WP_074492451.1">
    <property type="nucleotide sequence ID" value="NZ_FPAM01000003.1"/>
</dbReference>
<dbReference type="CDD" id="cd21809">
    <property type="entry name" value="ABC-2_lan_permease-like"/>
    <property type="match status" value="1"/>
</dbReference>
<dbReference type="PANTHER" id="PTHR37305:SF1">
    <property type="entry name" value="MEMBRANE PROTEIN"/>
    <property type="match status" value="1"/>
</dbReference>
<dbReference type="Pfam" id="PF12730">
    <property type="entry name" value="ABC2_membrane_4"/>
    <property type="match status" value="1"/>
</dbReference>
<feature type="transmembrane region" description="Helical" evidence="1">
    <location>
        <begin position="52"/>
        <end position="77"/>
    </location>
</feature>
<gene>
    <name evidence="2" type="ORF">RG47T_4917</name>
</gene>
<feature type="transmembrane region" description="Helical" evidence="1">
    <location>
        <begin position="237"/>
        <end position="255"/>
    </location>
</feature>
<feature type="transmembrane region" description="Helical" evidence="1">
    <location>
        <begin position="21"/>
        <end position="40"/>
    </location>
</feature>
<dbReference type="AlphaFoldDB" id="A0A1Q6A5Z6"/>
<evidence type="ECO:0000313" key="2">
    <source>
        <dbReference type="EMBL" id="OKS89433.1"/>
    </source>
</evidence>
<name>A0A1Q6A5Z6_9SPHI</name>
<keyword evidence="1" id="KW-0472">Membrane</keyword>
<proteinExistence type="predicted"/>
<sequence length="261" mass="29423">MTGFILSFRSEFYKSRKTLGFWCAIILPFIICSLVLWGSYTHVKPAPPMILWLELAGAILNVMGILLLPMYIIFVAYSVNSIEHKADTWKTLFSLPISKWSVYAAKYFYALFLVLLCLLLFAVLTLGYGYLLGALRPELKFSDYVISSLLFQVYLKLFLSSLGILSIQFLLSLLWSDFLKPMGVGFVCTIAGAIAGGSHWKYAYLFPYSHPLLAISGISPRQGRAMAFDANVWNKEIFVSLIIAVVVFIVGYFIVEKRSVK</sequence>
<reference evidence="2 3" key="1">
    <citation type="submission" date="2016-11" db="EMBL/GenBank/DDBJ databases">
        <title>Whole Genome Sequencing of Mucilaginibacter polytrichastri RG4-7(T) isolated from the moss sample.</title>
        <authorList>
            <person name="Li Y."/>
        </authorList>
    </citation>
    <scope>NUCLEOTIDE SEQUENCE [LARGE SCALE GENOMIC DNA]</scope>
    <source>
        <strain evidence="2 3">RG4-7</strain>
    </source>
</reference>
<organism evidence="2 3">
    <name type="scientific">Mucilaginibacter polytrichastri</name>
    <dbReference type="NCBI Taxonomy" id="1302689"/>
    <lineage>
        <taxon>Bacteria</taxon>
        <taxon>Pseudomonadati</taxon>
        <taxon>Bacteroidota</taxon>
        <taxon>Sphingobacteriia</taxon>
        <taxon>Sphingobacteriales</taxon>
        <taxon>Sphingobacteriaceae</taxon>
        <taxon>Mucilaginibacter</taxon>
    </lineage>
</organism>
<dbReference type="PANTHER" id="PTHR37305">
    <property type="entry name" value="INTEGRAL MEMBRANE PROTEIN-RELATED"/>
    <property type="match status" value="1"/>
</dbReference>
<feature type="transmembrane region" description="Helical" evidence="1">
    <location>
        <begin position="151"/>
        <end position="175"/>
    </location>
</feature>
<dbReference type="OrthoDB" id="5946463at2"/>
<dbReference type="STRING" id="1302689.RG47T_4917"/>
<feature type="transmembrane region" description="Helical" evidence="1">
    <location>
        <begin position="107"/>
        <end position="131"/>
    </location>
</feature>
<comment type="caution">
    <text evidence="2">The sequence shown here is derived from an EMBL/GenBank/DDBJ whole genome shotgun (WGS) entry which is preliminary data.</text>
</comment>
<feature type="transmembrane region" description="Helical" evidence="1">
    <location>
        <begin position="182"/>
        <end position="200"/>
    </location>
</feature>
<evidence type="ECO:0000256" key="1">
    <source>
        <dbReference type="SAM" id="Phobius"/>
    </source>
</evidence>
<keyword evidence="1" id="KW-0812">Transmembrane</keyword>
<accession>A0A1Q6A5Z6</accession>
<dbReference type="Proteomes" id="UP000186720">
    <property type="component" value="Unassembled WGS sequence"/>
</dbReference>
<evidence type="ECO:0000313" key="3">
    <source>
        <dbReference type="Proteomes" id="UP000186720"/>
    </source>
</evidence>